<dbReference type="EMBL" id="JAVFHQ010000002">
    <property type="protein sequence ID" value="KAK4550291.1"/>
    <property type="molecule type" value="Genomic_DNA"/>
</dbReference>
<evidence type="ECO:0000313" key="4">
    <source>
        <dbReference type="Proteomes" id="UP001324427"/>
    </source>
</evidence>
<dbReference type="AlphaFoldDB" id="A0AAV9JX52"/>
<dbReference type="Proteomes" id="UP001324427">
    <property type="component" value="Unassembled WGS sequence"/>
</dbReference>
<name>A0AAV9JX52_9PEZI</name>
<dbReference type="InterPro" id="IPR050613">
    <property type="entry name" value="Sec_Metabolite_Reg"/>
</dbReference>
<dbReference type="CDD" id="cd12148">
    <property type="entry name" value="fungal_TF_MHR"/>
    <property type="match status" value="1"/>
</dbReference>
<protein>
    <submittedName>
        <fullName evidence="3">Uncharacterized protein</fullName>
    </submittedName>
</protein>
<proteinExistence type="predicted"/>
<accession>A0AAV9JX52</accession>
<evidence type="ECO:0000256" key="1">
    <source>
        <dbReference type="ARBA" id="ARBA00004123"/>
    </source>
</evidence>
<comment type="caution">
    <text evidence="3">The sequence shown here is derived from an EMBL/GenBank/DDBJ whole genome shotgun (WGS) entry which is preliminary data.</text>
</comment>
<keyword evidence="2" id="KW-0539">Nucleus</keyword>
<organism evidence="3 4">
    <name type="scientific">Oleoguttula mirabilis</name>
    <dbReference type="NCBI Taxonomy" id="1507867"/>
    <lineage>
        <taxon>Eukaryota</taxon>
        <taxon>Fungi</taxon>
        <taxon>Dikarya</taxon>
        <taxon>Ascomycota</taxon>
        <taxon>Pezizomycotina</taxon>
        <taxon>Dothideomycetes</taxon>
        <taxon>Dothideomycetidae</taxon>
        <taxon>Mycosphaerellales</taxon>
        <taxon>Teratosphaeriaceae</taxon>
        <taxon>Oleoguttula</taxon>
    </lineage>
</organism>
<keyword evidence="4" id="KW-1185">Reference proteome</keyword>
<comment type="subcellular location">
    <subcellularLocation>
        <location evidence="1">Nucleus</location>
    </subcellularLocation>
</comment>
<gene>
    <name evidence="3" type="ORF">LTR36_003258</name>
</gene>
<evidence type="ECO:0000313" key="3">
    <source>
        <dbReference type="EMBL" id="KAK4550291.1"/>
    </source>
</evidence>
<dbReference type="GO" id="GO:0005634">
    <property type="term" value="C:nucleus"/>
    <property type="evidence" value="ECO:0007669"/>
    <property type="project" value="UniProtKB-SubCell"/>
</dbReference>
<reference evidence="3 4" key="1">
    <citation type="submission" date="2021-11" db="EMBL/GenBank/DDBJ databases">
        <title>Black yeast isolated from Biological Soil Crust.</title>
        <authorList>
            <person name="Kurbessoian T."/>
        </authorList>
    </citation>
    <scope>NUCLEOTIDE SEQUENCE [LARGE SCALE GENOMIC DNA]</scope>
    <source>
        <strain evidence="3 4">CCFEE 5522</strain>
    </source>
</reference>
<sequence>MFLWKTHIENVEPICKILHIPATSKMVEMVSQQPALASKVDDCLLFAVYHFAVFPLTDEEWAVHLGQPRTTMLQRYHFATRQALVNAAFLKSTEMSVTQALVLFLLASRYTL</sequence>
<dbReference type="PANTHER" id="PTHR31001">
    <property type="entry name" value="UNCHARACTERIZED TRANSCRIPTIONAL REGULATORY PROTEIN"/>
    <property type="match status" value="1"/>
</dbReference>
<evidence type="ECO:0000256" key="2">
    <source>
        <dbReference type="ARBA" id="ARBA00023242"/>
    </source>
</evidence>
<dbReference type="PANTHER" id="PTHR31001:SF85">
    <property type="entry name" value="ZN(II)2CYS6 TRANSCRIPTION FACTOR (EUROFUNG)"/>
    <property type="match status" value="1"/>
</dbReference>